<evidence type="ECO:0000313" key="1">
    <source>
        <dbReference type="EMBL" id="MFC4159929.1"/>
    </source>
</evidence>
<accession>A0ABV8MRH8</accession>
<evidence type="ECO:0000313" key="2">
    <source>
        <dbReference type="Proteomes" id="UP001595791"/>
    </source>
</evidence>
<dbReference type="EMBL" id="JBHSBU010000001">
    <property type="protein sequence ID" value="MFC4159929.1"/>
    <property type="molecule type" value="Genomic_DNA"/>
</dbReference>
<gene>
    <name evidence="1" type="ORF">ACFOW7_11290</name>
</gene>
<dbReference type="Proteomes" id="UP001595791">
    <property type="component" value="Unassembled WGS sequence"/>
</dbReference>
<sequence length="66" mass="7476">MPSLAQPCGTHLDPVRDQDAWLVKMATAGDRDTRHYLIAHYANSTAPSERDLARNLLRQWGMGQDR</sequence>
<protein>
    <submittedName>
        <fullName evidence="1">Uncharacterized protein</fullName>
    </submittedName>
</protein>
<name>A0ABV8MRH8_9NEIS</name>
<dbReference type="RefSeq" id="WP_378164209.1">
    <property type="nucleotide sequence ID" value="NZ_JBHSBU010000001.1"/>
</dbReference>
<organism evidence="1 2">
    <name type="scientific">Chitinimonas lacunae</name>
    <dbReference type="NCBI Taxonomy" id="1963018"/>
    <lineage>
        <taxon>Bacteria</taxon>
        <taxon>Pseudomonadati</taxon>
        <taxon>Pseudomonadota</taxon>
        <taxon>Betaproteobacteria</taxon>
        <taxon>Neisseriales</taxon>
        <taxon>Chitinibacteraceae</taxon>
        <taxon>Chitinimonas</taxon>
    </lineage>
</organism>
<comment type="caution">
    <text evidence="1">The sequence shown here is derived from an EMBL/GenBank/DDBJ whole genome shotgun (WGS) entry which is preliminary data.</text>
</comment>
<reference evidence="2" key="1">
    <citation type="journal article" date="2019" name="Int. J. Syst. Evol. Microbiol.">
        <title>The Global Catalogue of Microorganisms (GCM) 10K type strain sequencing project: providing services to taxonomists for standard genome sequencing and annotation.</title>
        <authorList>
            <consortium name="The Broad Institute Genomics Platform"/>
            <consortium name="The Broad Institute Genome Sequencing Center for Infectious Disease"/>
            <person name="Wu L."/>
            <person name="Ma J."/>
        </authorList>
    </citation>
    <scope>NUCLEOTIDE SEQUENCE [LARGE SCALE GENOMIC DNA]</scope>
    <source>
        <strain evidence="2">LMG 29894</strain>
    </source>
</reference>
<proteinExistence type="predicted"/>
<keyword evidence="2" id="KW-1185">Reference proteome</keyword>